<evidence type="ECO:0000256" key="10">
    <source>
        <dbReference type="ARBA" id="ARBA00042775"/>
    </source>
</evidence>
<accession>A0A1G6DN75</accession>
<dbReference type="InterPro" id="IPR052029">
    <property type="entry name" value="PpiD_chaperone"/>
</dbReference>
<keyword evidence="7" id="KW-0143">Chaperone</keyword>
<keyword evidence="11 14" id="KW-0413">Isomerase</keyword>
<feature type="domain" description="PpiC" evidence="13">
    <location>
        <begin position="268"/>
        <end position="364"/>
    </location>
</feature>
<keyword evidence="3" id="KW-0997">Cell inner membrane</keyword>
<evidence type="ECO:0000313" key="15">
    <source>
        <dbReference type="Proteomes" id="UP000199626"/>
    </source>
</evidence>
<evidence type="ECO:0000256" key="6">
    <source>
        <dbReference type="ARBA" id="ARBA00023136"/>
    </source>
</evidence>
<comment type="subcellular location">
    <subcellularLocation>
        <location evidence="1">Cell inner membrane</location>
        <topology evidence="1">Single-pass type II membrane protein</topology>
        <orientation evidence="1">Periplasmic side</orientation>
    </subcellularLocation>
</comment>
<keyword evidence="11" id="KW-0697">Rotamase</keyword>
<dbReference type="OrthoDB" id="9812372at2"/>
<gene>
    <name evidence="14" type="ORF">SAMN02927930_01802</name>
</gene>
<evidence type="ECO:0000256" key="4">
    <source>
        <dbReference type="ARBA" id="ARBA00022692"/>
    </source>
</evidence>
<sequence>MLEKIREGANSKVFKGVLIFIALSFALTGVGGYITSQPEPAIAEVNGQDITRIEFDRAVDSERARQQQQLGDFYASLATDPAFNQQLRQRVLDDLINAKLIEMYANDLGLRVSDAQVIDAIRNISAFQVAGQFDNTTYQMTLRGLGYTPDSFAETMRSDLARSQLIQSLIRSEFALPNEAAAMQRLLNQKRSGAYRIIELDDYLAAVEVTDEQIQQWYQLNQQRFNVAEQVKVEFVALDADALADSIEIDETAVQEWFEQNKERYETSDQYRFAHILIDAEREDAEARAQEVLAQLTDGADFAAVAAEYSDDIFTSDNGGDLDFIEPGIMDPAFDDAAFALQEVGDMTGVVATSFGYHIIQLTDIERGQAANYDEVREEIVAQMRQDRLRQAYYELQQKVSTLAFDVPDTLQPVADETDVLVRTSDWFSRDNAPTALNHPAVFEQLFNRDFIDEGLNSDLIEVNDKQAVVVRVVDYQPAYVRPLEEVRAEVLNEVRTEQAQLAARIDAEAIAEQLRQGEATTQEMLTIESIERRDMTLPPAVVQSLFAQAVPAENSVQVAVTELAQGAIAVVQLTAVEPGEVDESIQSQLVDQLLISYTNQGYGTFLQALRDQADIKIRINTRSGAVEE</sequence>
<dbReference type="EMBL" id="FMXN01000011">
    <property type="protein sequence ID" value="SDB46571.1"/>
    <property type="molecule type" value="Genomic_DNA"/>
</dbReference>
<dbReference type="SUPFAM" id="SSF54534">
    <property type="entry name" value="FKBP-like"/>
    <property type="match status" value="1"/>
</dbReference>
<keyword evidence="6 12" id="KW-0472">Membrane</keyword>
<dbReference type="PANTHER" id="PTHR47529">
    <property type="entry name" value="PEPTIDYL-PROLYL CIS-TRANS ISOMERASE D"/>
    <property type="match status" value="1"/>
</dbReference>
<comment type="similarity">
    <text evidence="8">Belongs to the PpiD chaperone family.</text>
</comment>
<dbReference type="STRING" id="1159017.SAMN02927930_01802"/>
<dbReference type="SUPFAM" id="SSF109998">
    <property type="entry name" value="Triger factor/SurA peptide-binding domain-like"/>
    <property type="match status" value="1"/>
</dbReference>
<dbReference type="GO" id="GO:0005886">
    <property type="term" value="C:plasma membrane"/>
    <property type="evidence" value="ECO:0007669"/>
    <property type="project" value="UniProtKB-SubCell"/>
</dbReference>
<dbReference type="Pfam" id="PF13624">
    <property type="entry name" value="SurA_N_3"/>
    <property type="match status" value="1"/>
</dbReference>
<dbReference type="AlphaFoldDB" id="A0A1G6DN75"/>
<evidence type="ECO:0000256" key="1">
    <source>
        <dbReference type="ARBA" id="ARBA00004382"/>
    </source>
</evidence>
<dbReference type="Gene3D" id="3.10.50.40">
    <property type="match status" value="1"/>
</dbReference>
<dbReference type="InterPro" id="IPR027304">
    <property type="entry name" value="Trigger_fact/SurA_dom_sf"/>
</dbReference>
<proteinExistence type="inferred from homology"/>
<evidence type="ECO:0000256" key="2">
    <source>
        <dbReference type="ARBA" id="ARBA00022475"/>
    </source>
</evidence>
<dbReference type="RefSeq" id="WP_092593729.1">
    <property type="nucleotide sequence ID" value="NZ_FMXN01000011.1"/>
</dbReference>
<keyword evidence="2" id="KW-1003">Cell membrane</keyword>
<evidence type="ECO:0000256" key="11">
    <source>
        <dbReference type="PROSITE-ProRule" id="PRU00278"/>
    </source>
</evidence>
<dbReference type="Gene3D" id="1.10.4030.10">
    <property type="entry name" value="Porin chaperone SurA, peptide-binding domain"/>
    <property type="match status" value="1"/>
</dbReference>
<dbReference type="PANTHER" id="PTHR47529:SF1">
    <property type="entry name" value="PERIPLASMIC CHAPERONE PPID"/>
    <property type="match status" value="1"/>
</dbReference>
<dbReference type="InterPro" id="IPR046357">
    <property type="entry name" value="PPIase_dom_sf"/>
</dbReference>
<evidence type="ECO:0000256" key="9">
    <source>
        <dbReference type="ARBA" id="ARBA00040743"/>
    </source>
</evidence>
<evidence type="ECO:0000313" key="14">
    <source>
        <dbReference type="EMBL" id="SDB46571.1"/>
    </source>
</evidence>
<protein>
    <recommendedName>
        <fullName evidence="9">Periplasmic chaperone PpiD</fullName>
    </recommendedName>
    <alternativeName>
        <fullName evidence="10">Periplasmic folding chaperone</fullName>
    </alternativeName>
</protein>
<dbReference type="Proteomes" id="UP000199626">
    <property type="component" value="Unassembled WGS sequence"/>
</dbReference>
<keyword evidence="4 12" id="KW-0812">Transmembrane</keyword>
<evidence type="ECO:0000256" key="3">
    <source>
        <dbReference type="ARBA" id="ARBA00022519"/>
    </source>
</evidence>
<keyword evidence="5 12" id="KW-1133">Transmembrane helix</keyword>
<keyword evidence="15" id="KW-1185">Reference proteome</keyword>
<evidence type="ECO:0000256" key="5">
    <source>
        <dbReference type="ARBA" id="ARBA00022989"/>
    </source>
</evidence>
<evidence type="ECO:0000259" key="13">
    <source>
        <dbReference type="PROSITE" id="PS50198"/>
    </source>
</evidence>
<feature type="transmembrane region" description="Helical" evidence="12">
    <location>
        <begin position="12"/>
        <end position="34"/>
    </location>
</feature>
<evidence type="ECO:0000256" key="12">
    <source>
        <dbReference type="SAM" id="Phobius"/>
    </source>
</evidence>
<reference evidence="15" key="1">
    <citation type="submission" date="2016-10" db="EMBL/GenBank/DDBJ databases">
        <authorList>
            <person name="Varghese N."/>
            <person name="Submissions S."/>
        </authorList>
    </citation>
    <scope>NUCLEOTIDE SEQUENCE [LARGE SCALE GENOMIC DNA]</scope>
    <source>
        <strain evidence="15">CGMCC 1.10824</strain>
    </source>
</reference>
<name>A0A1G6DN75_9GAMM</name>
<evidence type="ECO:0000256" key="7">
    <source>
        <dbReference type="ARBA" id="ARBA00023186"/>
    </source>
</evidence>
<dbReference type="NCBIfam" id="NF008054">
    <property type="entry name" value="PRK10788.1"/>
    <property type="match status" value="1"/>
</dbReference>
<organism evidence="14 15">
    <name type="scientific">Pseudidiomarina indica</name>
    <dbReference type="NCBI Taxonomy" id="1159017"/>
    <lineage>
        <taxon>Bacteria</taxon>
        <taxon>Pseudomonadati</taxon>
        <taxon>Pseudomonadota</taxon>
        <taxon>Gammaproteobacteria</taxon>
        <taxon>Alteromonadales</taxon>
        <taxon>Idiomarinaceae</taxon>
        <taxon>Pseudidiomarina</taxon>
    </lineage>
</organism>
<evidence type="ECO:0000256" key="8">
    <source>
        <dbReference type="ARBA" id="ARBA00038408"/>
    </source>
</evidence>
<dbReference type="InterPro" id="IPR000297">
    <property type="entry name" value="PPIase_PpiC"/>
</dbReference>
<dbReference type="Pfam" id="PF13616">
    <property type="entry name" value="Rotamase_3"/>
    <property type="match status" value="1"/>
</dbReference>
<dbReference type="GO" id="GO:0003755">
    <property type="term" value="F:peptidyl-prolyl cis-trans isomerase activity"/>
    <property type="evidence" value="ECO:0007669"/>
    <property type="project" value="UniProtKB-KW"/>
</dbReference>
<dbReference type="PROSITE" id="PS50198">
    <property type="entry name" value="PPIC_PPIASE_2"/>
    <property type="match status" value="1"/>
</dbReference>